<name>A0AAV3UIT9_9EURY</name>
<evidence type="ECO:0000313" key="2">
    <source>
        <dbReference type="Proteomes" id="UP001501729"/>
    </source>
</evidence>
<evidence type="ECO:0008006" key="3">
    <source>
        <dbReference type="Google" id="ProtNLM"/>
    </source>
</evidence>
<dbReference type="EMBL" id="BAABKX010000012">
    <property type="protein sequence ID" value="GAA5052332.1"/>
    <property type="molecule type" value="Genomic_DNA"/>
</dbReference>
<dbReference type="Proteomes" id="UP001501729">
    <property type="component" value="Unassembled WGS sequence"/>
</dbReference>
<organism evidence="1 2">
    <name type="scientific">Haladaptatus pallidirubidus</name>
    <dbReference type="NCBI Taxonomy" id="1008152"/>
    <lineage>
        <taxon>Archaea</taxon>
        <taxon>Methanobacteriati</taxon>
        <taxon>Methanobacteriota</taxon>
        <taxon>Stenosarchaea group</taxon>
        <taxon>Halobacteria</taxon>
        <taxon>Halobacteriales</taxon>
        <taxon>Haladaptataceae</taxon>
        <taxon>Haladaptatus</taxon>
    </lineage>
</organism>
<accession>A0AAV3UIT9</accession>
<keyword evidence="2" id="KW-1185">Reference proteome</keyword>
<dbReference type="AlphaFoldDB" id="A0AAV3UIT9"/>
<gene>
    <name evidence="1" type="ORF">GCM10025751_28400</name>
</gene>
<protein>
    <recommendedName>
        <fullName evidence="3">Transposase</fullName>
    </recommendedName>
</protein>
<proteinExistence type="predicted"/>
<reference evidence="1 2" key="1">
    <citation type="journal article" date="2019" name="Int. J. Syst. Evol. Microbiol.">
        <title>The Global Catalogue of Microorganisms (GCM) 10K type strain sequencing project: providing services to taxonomists for standard genome sequencing and annotation.</title>
        <authorList>
            <consortium name="The Broad Institute Genomics Platform"/>
            <consortium name="The Broad Institute Genome Sequencing Center for Infectious Disease"/>
            <person name="Wu L."/>
            <person name="Ma J."/>
        </authorList>
    </citation>
    <scope>NUCLEOTIDE SEQUENCE [LARGE SCALE GENOMIC DNA]</scope>
    <source>
        <strain evidence="1 2">JCM 17504</strain>
    </source>
</reference>
<comment type="caution">
    <text evidence="1">The sequence shown here is derived from an EMBL/GenBank/DDBJ whole genome shotgun (WGS) entry which is preliminary data.</text>
</comment>
<sequence>MLINENEADNGDDCACGNLARKSASNTVPRLNERESNTNECDFLQYQQGFGIPFKTKSHQRPTSVFSELTRNDKKRKQIEVYLVSGIKNEREYTTPC</sequence>
<evidence type="ECO:0000313" key="1">
    <source>
        <dbReference type="EMBL" id="GAA5052332.1"/>
    </source>
</evidence>